<keyword evidence="3" id="KW-1185">Reference proteome</keyword>
<evidence type="ECO:0000313" key="3">
    <source>
        <dbReference type="Proteomes" id="UP000198654"/>
    </source>
</evidence>
<feature type="domain" description="DUF4123" evidence="1">
    <location>
        <begin position="7"/>
        <end position="115"/>
    </location>
</feature>
<dbReference type="RefSeq" id="WP_089726140.1">
    <property type="nucleotide sequence ID" value="NZ_FNGI01000002.1"/>
</dbReference>
<dbReference type="AlphaFoldDB" id="A0A1G9HZX4"/>
<dbReference type="OrthoDB" id="6163489at2"/>
<dbReference type="Proteomes" id="UP000198654">
    <property type="component" value="Unassembled WGS sequence"/>
</dbReference>
<dbReference type="Pfam" id="PF13503">
    <property type="entry name" value="DUF4123"/>
    <property type="match status" value="1"/>
</dbReference>
<dbReference type="EMBL" id="FNGI01000002">
    <property type="protein sequence ID" value="SDL18395.1"/>
    <property type="molecule type" value="Genomic_DNA"/>
</dbReference>
<dbReference type="InterPro" id="IPR025391">
    <property type="entry name" value="DUF4123"/>
</dbReference>
<accession>A0A1G9HZX4</accession>
<gene>
    <name evidence="2" type="ORF">SAMN05661010_00986</name>
</gene>
<proteinExistence type="predicted"/>
<dbReference type="STRING" id="119000.SAMN05661010_00986"/>
<evidence type="ECO:0000259" key="1">
    <source>
        <dbReference type="Pfam" id="PF13503"/>
    </source>
</evidence>
<sequence>MTTELHHYVLIDGALNPNALPLLYAPNMAGTVVPILAGTPHAPLSASGPLLASVGPDSQIAERWQSGQVPFRHAWWLSSAHAIDELAVLWRRRLLMSAPSNRRVWLRFADARVIARGFELHALPSGFWRGTTTFQLPGQAMCSPIDTDANEALDEQVDTLFRLDERQLNALAAVPSFQENA</sequence>
<name>A0A1G9HZX4_9GAMM</name>
<organism evidence="2 3">
    <name type="scientific">Modicisalibacter muralis</name>
    <dbReference type="NCBI Taxonomy" id="119000"/>
    <lineage>
        <taxon>Bacteria</taxon>
        <taxon>Pseudomonadati</taxon>
        <taxon>Pseudomonadota</taxon>
        <taxon>Gammaproteobacteria</taxon>
        <taxon>Oceanospirillales</taxon>
        <taxon>Halomonadaceae</taxon>
        <taxon>Modicisalibacter</taxon>
    </lineage>
</organism>
<evidence type="ECO:0000313" key="2">
    <source>
        <dbReference type="EMBL" id="SDL18395.1"/>
    </source>
</evidence>
<reference evidence="2 3" key="1">
    <citation type="submission" date="2016-10" db="EMBL/GenBank/DDBJ databases">
        <authorList>
            <person name="de Groot N.N."/>
        </authorList>
    </citation>
    <scope>NUCLEOTIDE SEQUENCE [LARGE SCALE GENOMIC DNA]</scope>
    <source>
        <strain evidence="2 3">DSM 14789</strain>
    </source>
</reference>
<protein>
    <recommendedName>
        <fullName evidence="1">DUF4123 domain-containing protein</fullName>
    </recommendedName>
</protein>